<keyword evidence="2" id="KW-1185">Reference proteome</keyword>
<evidence type="ECO:0000313" key="2">
    <source>
        <dbReference type="Proteomes" id="UP001430848"/>
    </source>
</evidence>
<organism evidence="1 2">
    <name type="scientific">Diaporthe eres</name>
    <name type="common">Phomopsis oblonga</name>
    <dbReference type="NCBI Taxonomy" id="83184"/>
    <lineage>
        <taxon>Eukaryota</taxon>
        <taxon>Fungi</taxon>
        <taxon>Dikarya</taxon>
        <taxon>Ascomycota</taxon>
        <taxon>Pezizomycotina</taxon>
        <taxon>Sordariomycetes</taxon>
        <taxon>Sordariomycetidae</taxon>
        <taxon>Diaporthales</taxon>
        <taxon>Diaporthaceae</taxon>
        <taxon>Diaporthe</taxon>
        <taxon>Diaporthe eres species complex</taxon>
    </lineage>
</organism>
<evidence type="ECO:0000313" key="1">
    <source>
        <dbReference type="EMBL" id="KAK7718074.1"/>
    </source>
</evidence>
<dbReference type="EMBL" id="JAKNSF020000089">
    <property type="protein sequence ID" value="KAK7718074.1"/>
    <property type="molecule type" value="Genomic_DNA"/>
</dbReference>
<name>A0ABR1NWK8_DIAER</name>
<accession>A0ABR1NWK8</accession>
<reference evidence="1 2" key="1">
    <citation type="submission" date="2024-02" db="EMBL/GenBank/DDBJ databases">
        <title>De novo assembly and annotation of 12 fungi associated with fruit tree decline syndrome in Ontario, Canada.</title>
        <authorList>
            <person name="Sulman M."/>
            <person name="Ellouze W."/>
            <person name="Ilyukhin E."/>
        </authorList>
    </citation>
    <scope>NUCLEOTIDE SEQUENCE [LARGE SCALE GENOMIC DNA]</scope>
    <source>
        <strain evidence="1 2">M169</strain>
    </source>
</reference>
<sequence>MAFFCQASDLKELDNSEGICGAAGGKFNIFSGCCIDTAASGTESSYTQGCSDNGGTVNKLDSGSCDLAA</sequence>
<gene>
    <name evidence="1" type="ORF">SLS63_010557</name>
</gene>
<proteinExistence type="predicted"/>
<comment type="caution">
    <text evidence="1">The sequence shown here is derived from an EMBL/GenBank/DDBJ whole genome shotgun (WGS) entry which is preliminary data.</text>
</comment>
<dbReference type="Proteomes" id="UP001430848">
    <property type="component" value="Unassembled WGS sequence"/>
</dbReference>
<protein>
    <submittedName>
        <fullName evidence="1">Uncharacterized protein</fullName>
    </submittedName>
</protein>